<evidence type="ECO:0000313" key="2">
    <source>
        <dbReference type="Proteomes" id="UP000515220"/>
    </source>
</evidence>
<proteinExistence type="predicted"/>
<gene>
    <name evidence="1" type="ORF">AAJCM20276_26910</name>
</gene>
<dbReference type="EMBL" id="AP023326">
    <property type="protein sequence ID" value="BCI68067.1"/>
    <property type="molecule type" value="Genomic_DNA"/>
</dbReference>
<evidence type="ECO:0000313" key="1">
    <source>
        <dbReference type="EMBL" id="BCI68067.1"/>
    </source>
</evidence>
<sequence>MSLTSIEAAIGSIGRLGSSAPVVIGTVTLTGMEVPDELEIGGRQQLVVQFMIGGGMNIQALGNDPGQLRLSGRFTGPNAQARAELITNMRRAGKPITFSAAGLAVKVKIAEFRYTYTRKGAICPYTLILQRGPETTAANNSTTSSFLSSLIGSDAANAVTTVTNAVSSVASAVENAAGQLGTVVGQVTPLANLIGTGSVMGSIDSRLSAVTSLSSAAMNISTAPSSVATMSQSLFQTGSGLAETLSQAGGNLESISLTSGAGLTAALQNASIATASSEALSSVNRASVNLGTATDTTAPRAYV</sequence>
<name>A0A6S6PGC9_ACEAC</name>
<organism evidence="1 2">
    <name type="scientific">Acetobacter aceti</name>
    <dbReference type="NCBI Taxonomy" id="435"/>
    <lineage>
        <taxon>Bacteria</taxon>
        <taxon>Pseudomonadati</taxon>
        <taxon>Pseudomonadota</taxon>
        <taxon>Alphaproteobacteria</taxon>
        <taxon>Acetobacterales</taxon>
        <taxon>Acetobacteraceae</taxon>
        <taxon>Acetobacter</taxon>
        <taxon>Acetobacter subgen. Acetobacter</taxon>
    </lineage>
</organism>
<evidence type="ECO:0008006" key="3">
    <source>
        <dbReference type="Google" id="ProtNLM"/>
    </source>
</evidence>
<dbReference type="AlphaFoldDB" id="A0A6S6PGC9"/>
<dbReference type="Proteomes" id="UP000515220">
    <property type="component" value="Chromosome"/>
</dbReference>
<reference evidence="1 2" key="1">
    <citation type="submission" date="2020-07" db="EMBL/GenBank/DDBJ databases">
        <title>Complete Genome Sequence of an acetic acid bacterium, Acetobacter aceti JCM20276.</title>
        <authorList>
            <person name="Hirose Y."/>
            <person name="Mihara H."/>
        </authorList>
    </citation>
    <scope>NUCLEOTIDE SEQUENCE [LARGE SCALE GENOMIC DNA]</scope>
    <source>
        <strain evidence="1 2">JCM20276</strain>
    </source>
</reference>
<dbReference type="RefSeq" id="WP_185229859.1">
    <property type="nucleotide sequence ID" value="NZ_AP023326.1"/>
</dbReference>
<protein>
    <recommendedName>
        <fullName evidence="3">Phage tail protein</fullName>
    </recommendedName>
</protein>
<accession>A0A6S6PGC9</accession>